<keyword evidence="6" id="KW-0378">Hydrolase</keyword>
<protein>
    <submittedName>
        <fullName evidence="6">1-acyl-sn-glycerol-3-phosphate acyltransferase</fullName>
    </submittedName>
</protein>
<gene>
    <name evidence="6" type="ORF">ACFO3G_08720</name>
</gene>
<evidence type="ECO:0000259" key="5">
    <source>
        <dbReference type="SMART" id="SM00563"/>
    </source>
</evidence>
<keyword evidence="2" id="KW-0808">Transferase</keyword>
<evidence type="ECO:0000256" key="4">
    <source>
        <dbReference type="SAM" id="Phobius"/>
    </source>
</evidence>
<dbReference type="InterPro" id="IPR002123">
    <property type="entry name" value="Plipid/glycerol_acylTrfase"/>
</dbReference>
<comment type="caution">
    <text evidence="6">The sequence shown here is derived from an EMBL/GenBank/DDBJ whole genome shotgun (WGS) entry which is preliminary data.</text>
</comment>
<dbReference type="SUPFAM" id="SSF69593">
    <property type="entry name" value="Glycerol-3-phosphate (1)-acyltransferase"/>
    <property type="match status" value="1"/>
</dbReference>
<keyword evidence="4" id="KW-0472">Membrane</keyword>
<dbReference type="GO" id="GO:0016787">
    <property type="term" value="F:hydrolase activity"/>
    <property type="evidence" value="ECO:0007669"/>
    <property type="project" value="UniProtKB-KW"/>
</dbReference>
<keyword evidence="7" id="KW-1185">Reference proteome</keyword>
<evidence type="ECO:0000256" key="2">
    <source>
        <dbReference type="ARBA" id="ARBA00022679"/>
    </source>
</evidence>
<dbReference type="Proteomes" id="UP001596020">
    <property type="component" value="Unassembled WGS sequence"/>
</dbReference>
<evidence type="ECO:0000313" key="6">
    <source>
        <dbReference type="EMBL" id="MFC4666675.1"/>
    </source>
</evidence>
<reference evidence="7" key="1">
    <citation type="journal article" date="2019" name="Int. J. Syst. Evol. Microbiol.">
        <title>The Global Catalogue of Microorganisms (GCM) 10K type strain sequencing project: providing services to taxonomists for standard genome sequencing and annotation.</title>
        <authorList>
            <consortium name="The Broad Institute Genomics Platform"/>
            <consortium name="The Broad Institute Genome Sequencing Center for Infectious Disease"/>
            <person name="Wu L."/>
            <person name="Ma J."/>
        </authorList>
    </citation>
    <scope>NUCLEOTIDE SEQUENCE [LARGE SCALE GENOMIC DNA]</scope>
    <source>
        <strain evidence="7">CGMCC 4.7357</strain>
    </source>
</reference>
<dbReference type="EMBL" id="JBHSGO010000212">
    <property type="protein sequence ID" value="MFC4666675.1"/>
    <property type="molecule type" value="Genomic_DNA"/>
</dbReference>
<accession>A0ABV9K907</accession>
<keyword evidence="3 6" id="KW-0012">Acyltransferase</keyword>
<dbReference type="PANTHER" id="PTHR10434">
    <property type="entry name" value="1-ACYL-SN-GLYCEROL-3-PHOSPHATE ACYLTRANSFERASE"/>
    <property type="match status" value="1"/>
</dbReference>
<sequence>MSRKAIGRFMLNKLGWKIITPPSEPEKSVICVAPHTSNYDFFIGKFYYWAIERKARFLMKKEWFFFPLGIILKAMGGIPINRQKNKDSQNKGSTVATMQQYFAKPGPRHIAITPEGTRSANDRWKTGFLRIAIGANVPVQLAVMDYKKKEVGVFEVYQPTGDINKDLNYICSKYNADQAYNPNKFAQNKPR</sequence>
<keyword evidence="4" id="KW-0812">Transmembrane</keyword>
<dbReference type="PANTHER" id="PTHR10434:SF9">
    <property type="entry name" value="PHOSPHOLIPID_GLYCEROL ACYLTRANSFERASE DOMAIN-CONTAINING PROTEIN"/>
    <property type="match status" value="1"/>
</dbReference>
<evidence type="ECO:0000256" key="1">
    <source>
        <dbReference type="ARBA" id="ARBA00005189"/>
    </source>
</evidence>
<feature type="domain" description="Phospholipid/glycerol acyltransferase" evidence="5">
    <location>
        <begin position="29"/>
        <end position="147"/>
    </location>
</feature>
<dbReference type="Pfam" id="PF01553">
    <property type="entry name" value="Acyltransferase"/>
    <property type="match status" value="1"/>
</dbReference>
<dbReference type="RefSeq" id="WP_380079972.1">
    <property type="nucleotide sequence ID" value="NZ_JBHSGO010000212.1"/>
</dbReference>
<evidence type="ECO:0000313" key="7">
    <source>
        <dbReference type="Proteomes" id="UP001596020"/>
    </source>
</evidence>
<organism evidence="6 7">
    <name type="scientific">Falsiporphyromonas endometrii</name>
    <dbReference type="NCBI Taxonomy" id="1387297"/>
    <lineage>
        <taxon>Bacteria</taxon>
        <taxon>Pseudomonadati</taxon>
        <taxon>Bacteroidota</taxon>
        <taxon>Bacteroidia</taxon>
        <taxon>Bacteroidales</taxon>
        <taxon>Porphyromonadaceae</taxon>
        <taxon>Falsiporphyromonas</taxon>
    </lineage>
</organism>
<keyword evidence="4" id="KW-1133">Transmembrane helix</keyword>
<proteinExistence type="predicted"/>
<dbReference type="GO" id="GO:0016746">
    <property type="term" value="F:acyltransferase activity"/>
    <property type="evidence" value="ECO:0007669"/>
    <property type="project" value="UniProtKB-KW"/>
</dbReference>
<evidence type="ECO:0000256" key="3">
    <source>
        <dbReference type="ARBA" id="ARBA00023315"/>
    </source>
</evidence>
<name>A0ABV9K907_9PORP</name>
<dbReference type="SMART" id="SM00563">
    <property type="entry name" value="PlsC"/>
    <property type="match status" value="1"/>
</dbReference>
<comment type="pathway">
    <text evidence="1">Lipid metabolism.</text>
</comment>
<feature type="transmembrane region" description="Helical" evidence="4">
    <location>
        <begin position="63"/>
        <end position="80"/>
    </location>
</feature>